<name>A0A834HVQ5_RHYFE</name>
<dbReference type="InterPro" id="IPR052139">
    <property type="entry name" value="Methylosome_Comp_WDR77"/>
</dbReference>
<comment type="subcellular location">
    <subcellularLocation>
        <location evidence="1">Cytoplasm</location>
    </subcellularLocation>
</comment>
<dbReference type="SUPFAM" id="SSF50978">
    <property type="entry name" value="WD40 repeat-like"/>
    <property type="match status" value="1"/>
</dbReference>
<evidence type="ECO:0000256" key="1">
    <source>
        <dbReference type="ARBA" id="ARBA00004496"/>
    </source>
</evidence>
<protein>
    <recommendedName>
        <fullName evidence="8">Methylosome protein 50</fullName>
    </recommendedName>
</protein>
<dbReference type="EMBL" id="JAACXV010014334">
    <property type="protein sequence ID" value="KAF7268293.1"/>
    <property type="molecule type" value="Genomic_DNA"/>
</dbReference>
<dbReference type="AlphaFoldDB" id="A0A834HVQ5"/>
<evidence type="ECO:0000256" key="3">
    <source>
        <dbReference type="ARBA" id="ARBA00022574"/>
    </source>
</evidence>
<dbReference type="GO" id="GO:0034709">
    <property type="term" value="C:methylosome"/>
    <property type="evidence" value="ECO:0007669"/>
    <property type="project" value="TreeGrafter"/>
</dbReference>
<proteinExistence type="predicted"/>
<evidence type="ECO:0000313" key="7">
    <source>
        <dbReference type="Proteomes" id="UP000625711"/>
    </source>
</evidence>
<reference evidence="6" key="1">
    <citation type="submission" date="2020-08" db="EMBL/GenBank/DDBJ databases">
        <title>Genome sequencing and assembly of the red palm weevil Rhynchophorus ferrugineus.</title>
        <authorList>
            <person name="Dias G.B."/>
            <person name="Bergman C.M."/>
            <person name="Manee M."/>
        </authorList>
    </citation>
    <scope>NUCLEOTIDE SEQUENCE</scope>
    <source>
        <strain evidence="6">AA-2017</strain>
        <tissue evidence="6">Whole larva</tissue>
    </source>
</reference>
<dbReference type="Pfam" id="PF00400">
    <property type="entry name" value="WD40"/>
    <property type="match status" value="1"/>
</dbReference>
<evidence type="ECO:0000256" key="4">
    <source>
        <dbReference type="ARBA" id="ARBA00022737"/>
    </source>
</evidence>
<dbReference type="InterPro" id="IPR015943">
    <property type="entry name" value="WD40/YVTN_repeat-like_dom_sf"/>
</dbReference>
<evidence type="ECO:0000313" key="6">
    <source>
        <dbReference type="EMBL" id="KAF7268293.1"/>
    </source>
</evidence>
<dbReference type="Gene3D" id="2.130.10.10">
    <property type="entry name" value="YVTN repeat-like/Quinoprotein amine dehydrogenase"/>
    <property type="match status" value="1"/>
</dbReference>
<dbReference type="PANTHER" id="PTHR46853:SF1">
    <property type="entry name" value="METHYLOSOME PROTEIN 50"/>
    <property type="match status" value="1"/>
</dbReference>
<dbReference type="OrthoDB" id="10260946at2759"/>
<dbReference type="InterPro" id="IPR036322">
    <property type="entry name" value="WD40_repeat_dom_sf"/>
</dbReference>
<keyword evidence="7" id="KW-1185">Reference proteome</keyword>
<sequence>MKNINSNIVYPPNKQMEVNFEFSKTPNINDYFLFLDFNSIGSWITGSADLSGTFWEGNILYFQNEDNLIDLSYSKYYVHTTSTDAKFVNDDTVAVAEDTGLLNILAVDDSATLKQINHFRHSQRISELGVWKNSSNVVTAFGRNIAVWDINSNEKRPSCLFENIHTASVNSVDTVKSAPGILVSGSSDRKLCLWDLRADNPPTVLYSNEFSSLTKVVSNPKDSNYYAVGTQGGDIYIVDKREPGDFVCSYHCFNKPVKCLAFDESHKLAVSGEINKIIIFDTENNVLKDFYTNEKHENHVKALRWYHNYLYSCGFGNRQVLKHNIKDRVS</sequence>
<feature type="repeat" description="WD" evidence="5">
    <location>
        <begin position="162"/>
        <end position="204"/>
    </location>
</feature>
<organism evidence="6 7">
    <name type="scientific">Rhynchophorus ferrugineus</name>
    <name type="common">Red palm weevil</name>
    <name type="synonym">Curculio ferrugineus</name>
    <dbReference type="NCBI Taxonomy" id="354439"/>
    <lineage>
        <taxon>Eukaryota</taxon>
        <taxon>Metazoa</taxon>
        <taxon>Ecdysozoa</taxon>
        <taxon>Arthropoda</taxon>
        <taxon>Hexapoda</taxon>
        <taxon>Insecta</taxon>
        <taxon>Pterygota</taxon>
        <taxon>Neoptera</taxon>
        <taxon>Endopterygota</taxon>
        <taxon>Coleoptera</taxon>
        <taxon>Polyphaga</taxon>
        <taxon>Cucujiformia</taxon>
        <taxon>Curculionidae</taxon>
        <taxon>Dryophthorinae</taxon>
        <taxon>Rhynchophorus</taxon>
    </lineage>
</organism>
<dbReference type="PROSITE" id="PS00678">
    <property type="entry name" value="WD_REPEATS_1"/>
    <property type="match status" value="1"/>
</dbReference>
<dbReference type="PROSITE" id="PS50082">
    <property type="entry name" value="WD_REPEATS_2"/>
    <property type="match status" value="1"/>
</dbReference>
<dbReference type="InterPro" id="IPR019775">
    <property type="entry name" value="WD40_repeat_CS"/>
</dbReference>
<keyword evidence="4" id="KW-0677">Repeat</keyword>
<dbReference type="GO" id="GO:0007309">
    <property type="term" value="P:oocyte axis specification"/>
    <property type="evidence" value="ECO:0007669"/>
    <property type="project" value="TreeGrafter"/>
</dbReference>
<dbReference type="SMART" id="SM00320">
    <property type="entry name" value="WD40"/>
    <property type="match status" value="5"/>
</dbReference>
<keyword evidence="2" id="KW-0963">Cytoplasm</keyword>
<dbReference type="Proteomes" id="UP000625711">
    <property type="component" value="Unassembled WGS sequence"/>
</dbReference>
<comment type="caution">
    <text evidence="6">The sequence shown here is derived from an EMBL/GenBank/DDBJ whole genome shotgun (WGS) entry which is preliminary data.</text>
</comment>
<dbReference type="InterPro" id="IPR001680">
    <property type="entry name" value="WD40_rpt"/>
</dbReference>
<evidence type="ECO:0000256" key="2">
    <source>
        <dbReference type="ARBA" id="ARBA00022490"/>
    </source>
</evidence>
<accession>A0A834HVQ5</accession>
<evidence type="ECO:0008006" key="8">
    <source>
        <dbReference type="Google" id="ProtNLM"/>
    </source>
</evidence>
<gene>
    <name evidence="6" type="ORF">GWI33_018561</name>
</gene>
<evidence type="ECO:0000256" key="5">
    <source>
        <dbReference type="PROSITE-ProRule" id="PRU00221"/>
    </source>
</evidence>
<dbReference type="PANTHER" id="PTHR46853">
    <property type="entry name" value="METHYLOSOME PROTEIN 50"/>
    <property type="match status" value="1"/>
</dbReference>
<keyword evidence="3 5" id="KW-0853">WD repeat</keyword>